<organism evidence="1 2">
    <name type="scientific">Streptomyces regalis</name>
    <dbReference type="NCBI Taxonomy" id="68262"/>
    <lineage>
        <taxon>Bacteria</taxon>
        <taxon>Bacillati</taxon>
        <taxon>Actinomycetota</taxon>
        <taxon>Actinomycetes</taxon>
        <taxon>Kitasatosporales</taxon>
        <taxon>Streptomycetaceae</taxon>
        <taxon>Streptomyces</taxon>
    </lineage>
</organism>
<sequence>MLGQFAFETTAEVVLVADESLSGALSQKFAFGCQEVKEGLAGAAAFHRGGVHDPYVSLHTEVVVARIRLTLRIRPAALRSRLL</sequence>
<dbReference type="Proteomes" id="UP000053923">
    <property type="component" value="Unassembled WGS sequence"/>
</dbReference>
<accession>A0A0X3UQM5</accession>
<reference evidence="2" key="1">
    <citation type="submission" date="2015-10" db="EMBL/GenBank/DDBJ databases">
        <authorList>
            <person name="Ju K.-S."/>
            <person name="Doroghazi J.R."/>
            <person name="Metcalf W.W."/>
        </authorList>
    </citation>
    <scope>NUCLEOTIDE SEQUENCE [LARGE SCALE GENOMIC DNA]</scope>
    <source>
        <strain evidence="2">NRRL 3151</strain>
    </source>
</reference>
<keyword evidence="2" id="KW-1185">Reference proteome</keyword>
<evidence type="ECO:0000313" key="1">
    <source>
        <dbReference type="EMBL" id="KUL34112.1"/>
    </source>
</evidence>
<gene>
    <name evidence="1" type="ORF">ADL12_20860</name>
</gene>
<proteinExistence type="predicted"/>
<dbReference type="AlphaFoldDB" id="A0A0X3UQM5"/>
<name>A0A0X3UQM5_9ACTN</name>
<evidence type="ECO:0000313" key="2">
    <source>
        <dbReference type="Proteomes" id="UP000053923"/>
    </source>
</evidence>
<dbReference type="EMBL" id="LLZG01000174">
    <property type="protein sequence ID" value="KUL34112.1"/>
    <property type="molecule type" value="Genomic_DNA"/>
</dbReference>
<protein>
    <submittedName>
        <fullName evidence="1">Uncharacterized protein</fullName>
    </submittedName>
</protein>
<comment type="caution">
    <text evidence="1">The sequence shown here is derived from an EMBL/GenBank/DDBJ whole genome shotgun (WGS) entry which is preliminary data.</text>
</comment>